<sequence>MDESDDEKPDTKPDLCPITPKKTLVLSPEKAPRIPMSPWKPEHKEFWDPEVQNKWIDQHSPAKPSRTKPVAGTKDIKVNLKEKYGTSPKKRDAKKTFDQTKDALAQRFLHELDERITAGKLTKLTASTGGIRTQWSTSLQSTAGRAHWKCKEVVTMTQLPDGSVSSVQERQHHAFIELASKVLTTEDNLLNTVAHEFCHLATFMLDGKPKFAHGAEFKAWGKKCMDVFGDRGVVVTTKHSYEIDYKYIWRCVECTTEVHRHSKSVDPVKQRCGRCRGSLEQVKPVPRGGGQGKKSAYQEFVSKEMKVLKAEGQKLSFKDMMTTVASRWKTRQQEGKGPSPELETKEVEKKFEKLTVVDIVSD</sequence>
<dbReference type="AlphaFoldDB" id="A0A1Y2DNB2"/>
<accession>A0A1Y2DNB2</accession>
<dbReference type="CDD" id="cd00084">
    <property type="entry name" value="HMG-box_SF"/>
    <property type="match status" value="1"/>
</dbReference>
<dbReference type="InterPro" id="IPR006640">
    <property type="entry name" value="SprT-like_domain"/>
</dbReference>
<evidence type="ECO:0000313" key="3">
    <source>
        <dbReference type="EMBL" id="ORY60727.1"/>
    </source>
</evidence>
<dbReference type="InterPro" id="IPR035240">
    <property type="entry name" value="SprT_Zn_ribbon"/>
</dbReference>
<feature type="domain" description="SprT-like" evidence="2">
    <location>
        <begin position="102"/>
        <end position="282"/>
    </location>
</feature>
<evidence type="ECO:0000259" key="2">
    <source>
        <dbReference type="SMART" id="SM00731"/>
    </source>
</evidence>
<dbReference type="InParanoid" id="A0A1Y2DNB2"/>
<organism evidence="3 4">
    <name type="scientific">Pseudomassariella vexata</name>
    <dbReference type="NCBI Taxonomy" id="1141098"/>
    <lineage>
        <taxon>Eukaryota</taxon>
        <taxon>Fungi</taxon>
        <taxon>Dikarya</taxon>
        <taxon>Ascomycota</taxon>
        <taxon>Pezizomycotina</taxon>
        <taxon>Sordariomycetes</taxon>
        <taxon>Xylariomycetidae</taxon>
        <taxon>Amphisphaeriales</taxon>
        <taxon>Pseudomassariaceae</taxon>
        <taxon>Pseudomassariella</taxon>
    </lineage>
</organism>
<dbReference type="PANTHER" id="PTHR23099">
    <property type="entry name" value="TRANSCRIPTIONAL REGULATOR"/>
    <property type="match status" value="1"/>
</dbReference>
<dbReference type="Gene3D" id="1.10.30.10">
    <property type="entry name" value="High mobility group box domain"/>
    <property type="match status" value="1"/>
</dbReference>
<dbReference type="GeneID" id="63772685"/>
<evidence type="ECO:0000256" key="1">
    <source>
        <dbReference type="SAM" id="MobiDB-lite"/>
    </source>
</evidence>
<dbReference type="InterPro" id="IPR036910">
    <property type="entry name" value="HMG_box_dom_sf"/>
</dbReference>
<dbReference type="GO" id="GO:0005634">
    <property type="term" value="C:nucleus"/>
    <property type="evidence" value="ECO:0007669"/>
    <property type="project" value="TreeGrafter"/>
</dbReference>
<evidence type="ECO:0000313" key="4">
    <source>
        <dbReference type="Proteomes" id="UP000193689"/>
    </source>
</evidence>
<dbReference type="OrthoDB" id="20772at2759"/>
<dbReference type="Proteomes" id="UP000193689">
    <property type="component" value="Unassembled WGS sequence"/>
</dbReference>
<dbReference type="EMBL" id="MCFJ01000011">
    <property type="protein sequence ID" value="ORY60727.1"/>
    <property type="molecule type" value="Genomic_DNA"/>
</dbReference>
<dbReference type="RefSeq" id="XP_040712954.1">
    <property type="nucleotide sequence ID" value="XM_040856473.1"/>
</dbReference>
<gene>
    <name evidence="3" type="ORF">BCR38DRAFT_349207</name>
</gene>
<name>A0A1Y2DNB2_9PEZI</name>
<feature type="region of interest" description="Disordered" evidence="1">
    <location>
        <begin position="1"/>
        <end position="43"/>
    </location>
</feature>
<proteinExistence type="predicted"/>
<reference evidence="3 4" key="1">
    <citation type="submission" date="2016-07" db="EMBL/GenBank/DDBJ databases">
        <title>Pervasive Adenine N6-methylation of Active Genes in Fungi.</title>
        <authorList>
            <consortium name="DOE Joint Genome Institute"/>
            <person name="Mondo S.J."/>
            <person name="Dannebaum R.O."/>
            <person name="Kuo R.C."/>
            <person name="Labutti K."/>
            <person name="Haridas S."/>
            <person name="Kuo A."/>
            <person name="Salamov A."/>
            <person name="Ahrendt S.R."/>
            <person name="Lipzen A."/>
            <person name="Sullivan W."/>
            <person name="Andreopoulos W.B."/>
            <person name="Clum A."/>
            <person name="Lindquist E."/>
            <person name="Daum C."/>
            <person name="Ramamoorthy G.K."/>
            <person name="Gryganskyi A."/>
            <person name="Culley D."/>
            <person name="Magnuson J.K."/>
            <person name="James T.Y."/>
            <person name="O'Malley M.A."/>
            <person name="Stajich J.E."/>
            <person name="Spatafora J.W."/>
            <person name="Visel A."/>
            <person name="Grigoriev I.V."/>
        </authorList>
    </citation>
    <scope>NUCLEOTIDE SEQUENCE [LARGE SCALE GENOMIC DNA]</scope>
    <source>
        <strain evidence="3 4">CBS 129021</strain>
    </source>
</reference>
<comment type="caution">
    <text evidence="3">The sequence shown here is derived from an EMBL/GenBank/DDBJ whole genome shotgun (WGS) entry which is preliminary data.</text>
</comment>
<dbReference type="Pfam" id="PF17283">
    <property type="entry name" value="Zn_ribbon_SprT"/>
    <property type="match status" value="1"/>
</dbReference>
<dbReference type="SUPFAM" id="SSF47095">
    <property type="entry name" value="HMG-box"/>
    <property type="match status" value="1"/>
</dbReference>
<dbReference type="SMART" id="SM00731">
    <property type="entry name" value="SprT"/>
    <property type="match status" value="1"/>
</dbReference>
<dbReference type="Pfam" id="PF10263">
    <property type="entry name" value="SprT-like"/>
    <property type="match status" value="1"/>
</dbReference>
<dbReference type="STRING" id="1141098.A0A1Y2DNB2"/>
<dbReference type="GO" id="GO:0006950">
    <property type="term" value="P:response to stress"/>
    <property type="evidence" value="ECO:0007669"/>
    <property type="project" value="UniProtKB-ARBA"/>
</dbReference>
<keyword evidence="4" id="KW-1185">Reference proteome</keyword>
<protein>
    <submittedName>
        <fullName evidence="3">SprT-like family-domain-containing protein</fullName>
    </submittedName>
</protein>
<dbReference type="PANTHER" id="PTHR23099:SF0">
    <property type="entry name" value="GERM CELL NUCLEAR ACIDIC PROTEIN"/>
    <property type="match status" value="1"/>
</dbReference>